<reference evidence="1 2" key="1">
    <citation type="submission" date="2023-10" db="EMBL/GenBank/DDBJ databases">
        <title>Genome-Wide Identification Analysis in wild type Solanum Pinnatisectum Reveals Some Genes Defensing Phytophthora Infestans.</title>
        <authorList>
            <person name="Sun C."/>
        </authorList>
    </citation>
    <scope>NUCLEOTIDE SEQUENCE [LARGE SCALE GENOMIC DNA]</scope>
    <source>
        <strain evidence="1">LQN</strain>
        <tissue evidence="1">Leaf</tissue>
    </source>
</reference>
<sequence length="82" mass="8978">MVGQVLEANKVSFHEDELQPEGLGHNKALNIIVKCRDNFISKVLIDNGSVINICPFTTLRALGIDIGMICESHVRVRGFDGA</sequence>
<organism evidence="1 2">
    <name type="scientific">Solanum pinnatisectum</name>
    <name type="common">tansyleaf nightshade</name>
    <dbReference type="NCBI Taxonomy" id="50273"/>
    <lineage>
        <taxon>Eukaryota</taxon>
        <taxon>Viridiplantae</taxon>
        <taxon>Streptophyta</taxon>
        <taxon>Embryophyta</taxon>
        <taxon>Tracheophyta</taxon>
        <taxon>Spermatophyta</taxon>
        <taxon>Magnoliopsida</taxon>
        <taxon>eudicotyledons</taxon>
        <taxon>Gunneridae</taxon>
        <taxon>Pentapetalae</taxon>
        <taxon>asterids</taxon>
        <taxon>lamiids</taxon>
        <taxon>Solanales</taxon>
        <taxon>Solanaceae</taxon>
        <taxon>Solanoideae</taxon>
        <taxon>Solaneae</taxon>
        <taxon>Solanum</taxon>
    </lineage>
</organism>
<accession>A0AAV9KYB7</accession>
<gene>
    <name evidence="1" type="ORF">R3W88_016711</name>
</gene>
<dbReference type="AlphaFoldDB" id="A0AAV9KYB7"/>
<protein>
    <submittedName>
        <fullName evidence="1">Uncharacterized protein</fullName>
    </submittedName>
</protein>
<name>A0AAV9KYB7_9SOLN</name>
<dbReference type="Proteomes" id="UP001311915">
    <property type="component" value="Unassembled WGS sequence"/>
</dbReference>
<dbReference type="EMBL" id="JAWPEI010000008">
    <property type="protein sequence ID" value="KAK4718373.1"/>
    <property type="molecule type" value="Genomic_DNA"/>
</dbReference>
<comment type="caution">
    <text evidence="1">The sequence shown here is derived from an EMBL/GenBank/DDBJ whole genome shotgun (WGS) entry which is preliminary data.</text>
</comment>
<keyword evidence="2" id="KW-1185">Reference proteome</keyword>
<evidence type="ECO:0000313" key="2">
    <source>
        <dbReference type="Proteomes" id="UP001311915"/>
    </source>
</evidence>
<proteinExistence type="predicted"/>
<evidence type="ECO:0000313" key="1">
    <source>
        <dbReference type="EMBL" id="KAK4718373.1"/>
    </source>
</evidence>